<keyword evidence="1" id="KW-0808">Transferase</keyword>
<organism evidence="1 2">
    <name type="scientific">Vermiconidia calcicola</name>
    <dbReference type="NCBI Taxonomy" id="1690605"/>
    <lineage>
        <taxon>Eukaryota</taxon>
        <taxon>Fungi</taxon>
        <taxon>Dikarya</taxon>
        <taxon>Ascomycota</taxon>
        <taxon>Pezizomycotina</taxon>
        <taxon>Dothideomycetes</taxon>
        <taxon>Dothideomycetidae</taxon>
        <taxon>Mycosphaerellales</taxon>
        <taxon>Extremaceae</taxon>
        <taxon>Vermiconidia</taxon>
    </lineage>
</organism>
<dbReference type="EMBL" id="JAUTXU010000068">
    <property type="protein sequence ID" value="KAK3712707.1"/>
    <property type="molecule type" value="Genomic_DNA"/>
</dbReference>
<keyword evidence="1" id="KW-0489">Methyltransferase</keyword>
<evidence type="ECO:0000313" key="2">
    <source>
        <dbReference type="Proteomes" id="UP001281147"/>
    </source>
</evidence>
<protein>
    <submittedName>
        <fullName evidence="1">Vacuolar import and degradation protein 27</fullName>
        <ecNumber evidence="1">2.1.1.221</ecNumber>
    </submittedName>
</protein>
<dbReference type="EC" id="2.1.1.221" evidence="1"/>
<accession>A0ACC3N952</accession>
<gene>
    <name evidence="1" type="primary">vid27_1</name>
    <name evidence="1" type="ORF">LTR37_008971</name>
</gene>
<name>A0ACC3N952_9PEZI</name>
<sequence length="219" mass="23925">MSSLGTMPRVEGEGAGSASAELGARVLPTCVAQQAGGLRCAWDQGAVTRGDGHIAVNARYNVPKTEVDQDYELDAFNDLVLEESSLEDSRGAEAVEENEEEEEEEEEYEDASDGQQSEHHNEAKDEDEVAIRDKDRKVSSQLAGGAKVARYLVVRDDRIDDFEHTSTNHLPERKAKIRLSNSYEEVNLSRAHDDGSMDLVNGGNQSPHAGGPGRRDESL</sequence>
<evidence type="ECO:0000313" key="1">
    <source>
        <dbReference type="EMBL" id="KAK3712707.1"/>
    </source>
</evidence>
<reference evidence="1" key="1">
    <citation type="submission" date="2023-07" db="EMBL/GenBank/DDBJ databases">
        <title>Black Yeasts Isolated from many extreme environments.</title>
        <authorList>
            <person name="Coleine C."/>
            <person name="Stajich J.E."/>
            <person name="Selbmann L."/>
        </authorList>
    </citation>
    <scope>NUCLEOTIDE SEQUENCE</scope>
    <source>
        <strain evidence="1">CCFEE 5714</strain>
    </source>
</reference>
<keyword evidence="2" id="KW-1185">Reference proteome</keyword>
<proteinExistence type="predicted"/>
<dbReference type="Proteomes" id="UP001281147">
    <property type="component" value="Unassembled WGS sequence"/>
</dbReference>
<comment type="caution">
    <text evidence="1">The sequence shown here is derived from an EMBL/GenBank/DDBJ whole genome shotgun (WGS) entry which is preliminary data.</text>
</comment>